<dbReference type="SUPFAM" id="SSF53474">
    <property type="entry name" value="alpha/beta-Hydrolases"/>
    <property type="match status" value="1"/>
</dbReference>
<dbReference type="Gene3D" id="3.40.50.1820">
    <property type="entry name" value="alpha/beta hydrolase"/>
    <property type="match status" value="1"/>
</dbReference>
<evidence type="ECO:0000313" key="5">
    <source>
        <dbReference type="Proteomes" id="UP001648503"/>
    </source>
</evidence>
<feature type="region of interest" description="Disordered" evidence="2">
    <location>
        <begin position="592"/>
        <end position="616"/>
    </location>
</feature>
<gene>
    <name evidence="4" type="ORF">BASA50_004608</name>
</gene>
<comment type="caution">
    <text evidence="4">The sequence shown here is derived from an EMBL/GenBank/DDBJ whole genome shotgun (WGS) entry which is preliminary data.</text>
</comment>
<accession>A0ABQ8FF57</accession>
<feature type="region of interest" description="Disordered" evidence="2">
    <location>
        <begin position="540"/>
        <end position="562"/>
    </location>
</feature>
<dbReference type="Pfam" id="PF05057">
    <property type="entry name" value="DUF676"/>
    <property type="match status" value="1"/>
</dbReference>
<feature type="compositionally biased region" description="Low complexity" evidence="2">
    <location>
        <begin position="296"/>
        <end position="316"/>
    </location>
</feature>
<protein>
    <recommendedName>
        <fullName evidence="3">DUF676 domain-containing protein</fullName>
    </recommendedName>
</protein>
<proteinExistence type="inferred from homology"/>
<evidence type="ECO:0000259" key="3">
    <source>
        <dbReference type="Pfam" id="PF05057"/>
    </source>
</evidence>
<feature type="domain" description="DUF676" evidence="3">
    <location>
        <begin position="673"/>
        <end position="862"/>
    </location>
</feature>
<evidence type="ECO:0000256" key="1">
    <source>
        <dbReference type="ARBA" id="ARBA00007920"/>
    </source>
</evidence>
<sequence>MALQQSVQVCVCFGHFTNVDVYQRGLYKIQCRLYKKSHQRNSLGRNSPHKRIDGTPIRVVHLEKLLQCQTPESRWDPRFQIFPAHTLERVVCPLRHHKKCTWRCCISQDAPAQTTSLHSPSVLRASAKTPVRLSAMGRHHIVFSTNTFNLSVQGEVIPLMCGVVFELKEVFCDATVPDDESCAYLEVQLYFIDDETSNDPDSLQLQQTHEIRINDFMTTHMNPMQHHTVTFDSVFFATCDVAIATSPVQFEIEDEKSSTSSTANTLGTSSLGESIFSSISGILGTPWISNHQQENTSSTRDTSTYTSPSSNTNITSPSLATSLPILSSTTMAVAQTEIRTGPPVYQLLISALGSIATILDLNIESSELQEYSDLNTTLASPVQSILNAIQESLPNLQEDIMRSIYESVADEHSILDKPQRKSLMRSIGGCYLQQKNQAALEASYHMFKLVANLKPQMQSAWKYYLECIFSSFESRLSGMRSSHTLIHLERMCDQITCDQLQSSLEFLAQSRKKKAFLDNFPADRYPSLIEMQQSDLPLSSTNVQSTLQTPRTQRPISSQSLTKKSPILGKRSSFRQELISLPNCNRSLSGSPLASSLSENSNGFGASSSSENSMSSECGPSPAVYCMKQLDRALGRLTCEIQRFSLSKASLDDIGVDNRAHFVDSSQKSLPGYHLIVFVHGLLGSSFDFRQYRNRFVCLLIQLGIPLSYFRFLNSSSYEDDTFEDINFMANLLTEEVVAYIRSIQDQTVYTISFICHSLGGIIARCALRNPLFQPYYGRFNAFVTLAAPHFSLSRNQNAILSSMMGIYQAISRSRCINQLNMLDHPDARQTLLYQLASDTSLYHFRNILFFGARQDKYVSFEGALGLDTPEEIVKTPRRRGTFEASIGLPLGGGASVDKPPVQTSSSNMATVISEMAFAFNRVLSQVPHVQRYAVQFPRMDDPEYIGTLFGSDPLGRKAHLAMIEDPGMIEMVILVSSLGLPTETLPICESNASLIGTYDKPE</sequence>
<dbReference type="InterPro" id="IPR044294">
    <property type="entry name" value="Lipase-like"/>
</dbReference>
<dbReference type="PANTHER" id="PTHR12482">
    <property type="entry name" value="LIPASE ROG1-RELATED-RELATED"/>
    <property type="match status" value="1"/>
</dbReference>
<evidence type="ECO:0000256" key="2">
    <source>
        <dbReference type="SAM" id="MobiDB-lite"/>
    </source>
</evidence>
<dbReference type="Proteomes" id="UP001648503">
    <property type="component" value="Unassembled WGS sequence"/>
</dbReference>
<reference evidence="4 5" key="1">
    <citation type="submission" date="2021-02" db="EMBL/GenBank/DDBJ databases">
        <title>Variation within the Batrachochytrium salamandrivorans European outbreak.</title>
        <authorList>
            <person name="Kelly M."/>
            <person name="Pasmans F."/>
            <person name="Shea T.P."/>
            <person name="Munoz J.F."/>
            <person name="Carranza S."/>
            <person name="Cuomo C.A."/>
            <person name="Martel A."/>
        </authorList>
    </citation>
    <scope>NUCLEOTIDE SEQUENCE [LARGE SCALE GENOMIC DNA]</scope>
    <source>
        <strain evidence="4 5">AMFP18/2</strain>
    </source>
</reference>
<dbReference type="InterPro" id="IPR007751">
    <property type="entry name" value="DUF676_lipase-like"/>
</dbReference>
<comment type="similarity">
    <text evidence="1">Belongs to the putative lipase ROG1 family.</text>
</comment>
<dbReference type="InterPro" id="IPR029058">
    <property type="entry name" value="AB_hydrolase_fold"/>
</dbReference>
<keyword evidence="5" id="KW-1185">Reference proteome</keyword>
<dbReference type="EMBL" id="JAFCIX010000152">
    <property type="protein sequence ID" value="KAH6597257.1"/>
    <property type="molecule type" value="Genomic_DNA"/>
</dbReference>
<organism evidence="4 5">
    <name type="scientific">Batrachochytrium salamandrivorans</name>
    <dbReference type="NCBI Taxonomy" id="1357716"/>
    <lineage>
        <taxon>Eukaryota</taxon>
        <taxon>Fungi</taxon>
        <taxon>Fungi incertae sedis</taxon>
        <taxon>Chytridiomycota</taxon>
        <taxon>Chytridiomycota incertae sedis</taxon>
        <taxon>Chytridiomycetes</taxon>
        <taxon>Rhizophydiales</taxon>
        <taxon>Rhizophydiales incertae sedis</taxon>
        <taxon>Batrachochytrium</taxon>
    </lineage>
</organism>
<dbReference type="PANTHER" id="PTHR12482:SF5">
    <property type="entry name" value="DUF676 DOMAIN-CONTAINING PROTEIN"/>
    <property type="match status" value="1"/>
</dbReference>
<evidence type="ECO:0000313" key="4">
    <source>
        <dbReference type="EMBL" id="KAH6597257.1"/>
    </source>
</evidence>
<feature type="region of interest" description="Disordered" evidence="2">
    <location>
        <begin position="290"/>
        <end position="316"/>
    </location>
</feature>
<name>A0ABQ8FF57_9FUNG</name>